<comment type="similarity">
    <text evidence="2">Belongs to the autoinducer-2 exporter (AI-2E) (TC 2.A.86) family.</text>
</comment>
<feature type="transmembrane region" description="Helical" evidence="6">
    <location>
        <begin position="63"/>
        <end position="84"/>
    </location>
</feature>
<dbReference type="GO" id="GO:0016020">
    <property type="term" value="C:membrane"/>
    <property type="evidence" value="ECO:0007669"/>
    <property type="project" value="UniProtKB-SubCell"/>
</dbReference>
<feature type="transmembrane region" description="Helical" evidence="6">
    <location>
        <begin position="12"/>
        <end position="32"/>
    </location>
</feature>
<comment type="subcellular location">
    <subcellularLocation>
        <location evidence="1">Membrane</location>
        <topology evidence="1">Multi-pass membrane protein</topology>
    </subcellularLocation>
</comment>
<evidence type="ECO:0000313" key="8">
    <source>
        <dbReference type="Proteomes" id="UP000245535"/>
    </source>
</evidence>
<gene>
    <name evidence="7" type="ORF">BC781_106157</name>
</gene>
<evidence type="ECO:0000256" key="2">
    <source>
        <dbReference type="ARBA" id="ARBA00009773"/>
    </source>
</evidence>
<feature type="transmembrane region" description="Helical" evidence="6">
    <location>
        <begin position="38"/>
        <end position="56"/>
    </location>
</feature>
<protein>
    <submittedName>
        <fullName evidence="7">Putative PurR-regulated permease PerM</fullName>
    </submittedName>
</protein>
<dbReference type="InterPro" id="IPR002549">
    <property type="entry name" value="AI-2E-like"/>
</dbReference>
<evidence type="ECO:0000256" key="1">
    <source>
        <dbReference type="ARBA" id="ARBA00004141"/>
    </source>
</evidence>
<proteinExistence type="inferred from homology"/>
<evidence type="ECO:0000256" key="6">
    <source>
        <dbReference type="SAM" id="Phobius"/>
    </source>
</evidence>
<reference evidence="7 8" key="1">
    <citation type="submission" date="2018-03" db="EMBL/GenBank/DDBJ databases">
        <title>Genomic Encyclopedia of Archaeal and Bacterial Type Strains, Phase II (KMG-II): from individual species to whole genera.</title>
        <authorList>
            <person name="Goeker M."/>
        </authorList>
    </citation>
    <scope>NUCLEOTIDE SEQUENCE [LARGE SCALE GENOMIC DNA]</scope>
    <source>
        <strain evidence="7 8">DSM 28229</strain>
    </source>
</reference>
<evidence type="ECO:0000256" key="3">
    <source>
        <dbReference type="ARBA" id="ARBA00022692"/>
    </source>
</evidence>
<feature type="transmembrane region" description="Helical" evidence="6">
    <location>
        <begin position="297"/>
        <end position="323"/>
    </location>
</feature>
<dbReference type="OrthoDB" id="9793390at2"/>
<keyword evidence="3 6" id="KW-0812">Transmembrane</keyword>
<keyword evidence="8" id="KW-1185">Reference proteome</keyword>
<dbReference type="EMBL" id="QGDO01000006">
    <property type="protein sequence ID" value="PWJ39256.1"/>
    <property type="molecule type" value="Genomic_DNA"/>
</dbReference>
<accession>A0A315Z896</accession>
<comment type="caution">
    <text evidence="7">The sequence shown here is derived from an EMBL/GenBank/DDBJ whole genome shotgun (WGS) entry which is preliminary data.</text>
</comment>
<dbReference type="PANTHER" id="PTHR21716:SF64">
    <property type="entry name" value="AI-2 TRANSPORT PROTEIN TQSA"/>
    <property type="match status" value="1"/>
</dbReference>
<feature type="transmembrane region" description="Helical" evidence="6">
    <location>
        <begin position="259"/>
        <end position="277"/>
    </location>
</feature>
<evidence type="ECO:0000313" key="7">
    <source>
        <dbReference type="EMBL" id="PWJ39256.1"/>
    </source>
</evidence>
<evidence type="ECO:0000256" key="4">
    <source>
        <dbReference type="ARBA" id="ARBA00022989"/>
    </source>
</evidence>
<evidence type="ECO:0000256" key="5">
    <source>
        <dbReference type="ARBA" id="ARBA00023136"/>
    </source>
</evidence>
<feature type="transmembrane region" description="Helical" evidence="6">
    <location>
        <begin position="140"/>
        <end position="162"/>
    </location>
</feature>
<name>A0A315Z896_SEDFL</name>
<keyword evidence="4 6" id="KW-1133">Transmembrane helix</keyword>
<dbReference type="PANTHER" id="PTHR21716">
    <property type="entry name" value="TRANSMEMBRANE PROTEIN"/>
    <property type="match status" value="1"/>
</dbReference>
<dbReference type="Proteomes" id="UP000245535">
    <property type="component" value="Unassembled WGS sequence"/>
</dbReference>
<organism evidence="7 8">
    <name type="scientific">Sediminitomix flava</name>
    <dbReference type="NCBI Taxonomy" id="379075"/>
    <lineage>
        <taxon>Bacteria</taxon>
        <taxon>Pseudomonadati</taxon>
        <taxon>Bacteroidota</taxon>
        <taxon>Cytophagia</taxon>
        <taxon>Cytophagales</taxon>
        <taxon>Flammeovirgaceae</taxon>
        <taxon>Sediminitomix</taxon>
    </lineage>
</organism>
<dbReference type="Pfam" id="PF01594">
    <property type="entry name" value="AI-2E_transport"/>
    <property type="match status" value="1"/>
</dbReference>
<feature type="transmembrane region" description="Helical" evidence="6">
    <location>
        <begin position="197"/>
        <end position="218"/>
    </location>
</feature>
<dbReference type="AlphaFoldDB" id="A0A315Z896"/>
<feature type="transmembrane region" description="Helical" evidence="6">
    <location>
        <begin position="224"/>
        <end position="252"/>
    </location>
</feature>
<dbReference type="RefSeq" id="WP_109621123.1">
    <property type="nucleotide sequence ID" value="NZ_QGDO01000006.1"/>
</dbReference>
<keyword evidence="5 6" id="KW-0472">Membrane</keyword>
<dbReference type="GO" id="GO:0055085">
    <property type="term" value="P:transmembrane transport"/>
    <property type="evidence" value="ECO:0007669"/>
    <property type="project" value="TreeGrafter"/>
</dbReference>
<sequence>MANSMENDVKSIRRILVVFLVAGIHYLLYALSSLVTPLILSSFIALLLYPALQFLVDKKIPKYLALFAVVTVVFLLLGGITAMIRSSVMEIYADKEQISEMFLEKVNSLGFSVGDLDGFFSEFINPEKISEMLTPVLSGAASFLGGSFTFFFYLLLISSGLLSYKKYLKRFGNGEDSTKWFDVFIKIKESFSVYIRVKVLISLGTGFCFWIICSSFGISSAMFWGFLAFCLNFIPTFGSVIATIIPVCFGFLYLEPTPLIIYGALLGVVQFIFGNILEPIFLDKQLSINTLTILFGLVFWNEILGVTGLFLAVPLLVLTKILLENIEGGKKIALFMES</sequence>